<comment type="caution">
    <text evidence="1">The sequence shown here is derived from an EMBL/GenBank/DDBJ whole genome shotgun (WGS) entry which is preliminary data.</text>
</comment>
<organism evidence="1 2">
    <name type="scientific">Aphis craccivora</name>
    <name type="common">Cowpea aphid</name>
    <dbReference type="NCBI Taxonomy" id="307492"/>
    <lineage>
        <taxon>Eukaryota</taxon>
        <taxon>Metazoa</taxon>
        <taxon>Ecdysozoa</taxon>
        <taxon>Arthropoda</taxon>
        <taxon>Hexapoda</taxon>
        <taxon>Insecta</taxon>
        <taxon>Pterygota</taxon>
        <taxon>Neoptera</taxon>
        <taxon>Paraneoptera</taxon>
        <taxon>Hemiptera</taxon>
        <taxon>Sternorrhyncha</taxon>
        <taxon>Aphidomorpha</taxon>
        <taxon>Aphidoidea</taxon>
        <taxon>Aphididae</taxon>
        <taxon>Aphidini</taxon>
        <taxon>Aphis</taxon>
        <taxon>Aphis</taxon>
    </lineage>
</organism>
<accession>A0A6G0ZF55</accession>
<gene>
    <name evidence="1" type="ORF">FWK35_00006760</name>
</gene>
<evidence type="ECO:0000313" key="2">
    <source>
        <dbReference type="Proteomes" id="UP000478052"/>
    </source>
</evidence>
<sequence>MALRNIVNAPPYISNHTLLHIDCNLKSIHDETKRFYKKFHHRLSTHSNPLIKNLSFLTIPGNPP</sequence>
<protein>
    <recommendedName>
        <fullName evidence="3">RNA-directed DNA polymerase</fullName>
    </recommendedName>
</protein>
<name>A0A6G0ZF55_APHCR</name>
<dbReference type="Proteomes" id="UP000478052">
    <property type="component" value="Unassembled WGS sequence"/>
</dbReference>
<reference evidence="1 2" key="1">
    <citation type="submission" date="2019-08" db="EMBL/GenBank/DDBJ databases">
        <title>Whole genome of Aphis craccivora.</title>
        <authorList>
            <person name="Voronova N.V."/>
            <person name="Shulinski R.S."/>
            <person name="Bandarenka Y.V."/>
            <person name="Zhorov D.G."/>
            <person name="Warner D."/>
        </authorList>
    </citation>
    <scope>NUCLEOTIDE SEQUENCE [LARGE SCALE GENOMIC DNA]</scope>
    <source>
        <strain evidence="1">180601</strain>
        <tissue evidence="1">Whole Body</tissue>
    </source>
</reference>
<keyword evidence="2" id="KW-1185">Reference proteome</keyword>
<evidence type="ECO:0000313" key="1">
    <source>
        <dbReference type="EMBL" id="KAF0769401.1"/>
    </source>
</evidence>
<dbReference type="EMBL" id="VUJU01000603">
    <property type="protein sequence ID" value="KAF0769401.1"/>
    <property type="molecule type" value="Genomic_DNA"/>
</dbReference>
<evidence type="ECO:0008006" key="3">
    <source>
        <dbReference type="Google" id="ProtNLM"/>
    </source>
</evidence>
<dbReference type="AlphaFoldDB" id="A0A6G0ZF55"/>
<dbReference type="OrthoDB" id="6636397at2759"/>
<proteinExistence type="predicted"/>